<dbReference type="PANTHER" id="PTHR42995">
    <property type="entry name" value="ACETYL-COENZYME A CARBOXYLASE CARBOXYL TRANSFERASE SUBUNIT BETA, CHLOROPLASTIC"/>
    <property type="match status" value="1"/>
</dbReference>
<comment type="similarity">
    <text evidence="13">Belongs to the AccD/PCCB family.</text>
</comment>
<comment type="catalytic activity">
    <reaction evidence="13">
        <text>N(6)-carboxybiotinyl-L-lysyl-[protein] + acetyl-CoA = N(6)-biotinyl-L-lysyl-[protein] + malonyl-CoA</text>
        <dbReference type="Rhea" id="RHEA:54728"/>
        <dbReference type="Rhea" id="RHEA-COMP:10505"/>
        <dbReference type="Rhea" id="RHEA-COMP:10506"/>
        <dbReference type="ChEBI" id="CHEBI:57288"/>
        <dbReference type="ChEBI" id="CHEBI:57384"/>
        <dbReference type="ChEBI" id="CHEBI:83144"/>
        <dbReference type="ChEBI" id="CHEBI:83145"/>
        <dbReference type="EC" id="2.1.3.15"/>
    </reaction>
</comment>
<dbReference type="RefSeq" id="WP_206868920.1">
    <property type="nucleotide sequence ID" value="NZ_BMBA01000001.1"/>
</dbReference>
<dbReference type="Pfam" id="PF17848">
    <property type="entry name" value="Zn_ribbon_ACC"/>
    <property type="match status" value="1"/>
</dbReference>
<name>A0ABQ1E7V0_9CLOT</name>
<feature type="zinc finger region" description="C4-type" evidence="13">
    <location>
        <begin position="17"/>
        <end position="39"/>
    </location>
</feature>
<dbReference type="HAMAP" id="MF_01395">
    <property type="entry name" value="AcetylCoA_CT_beta"/>
    <property type="match status" value="1"/>
</dbReference>
<evidence type="ECO:0000259" key="14">
    <source>
        <dbReference type="PROSITE" id="PS50980"/>
    </source>
</evidence>
<evidence type="ECO:0000256" key="11">
    <source>
        <dbReference type="ARBA" id="ARBA00023160"/>
    </source>
</evidence>
<evidence type="ECO:0000313" key="15">
    <source>
        <dbReference type="EMBL" id="GFZ30856.1"/>
    </source>
</evidence>
<dbReference type="InterPro" id="IPR000438">
    <property type="entry name" value="Acetyl_CoA_COase_Trfase_b_su"/>
</dbReference>
<dbReference type="EC" id="2.1.3.15" evidence="13"/>
<comment type="subunit">
    <text evidence="13">Acetyl-CoA carboxylase is a heterohexamer composed of biotin carboxyl carrier protein (AccB), biotin carboxylase (AccC) and two subunits each of ACCase subunit alpha (AccA) and ACCase subunit beta (AccD).</text>
</comment>
<dbReference type="Pfam" id="PF01039">
    <property type="entry name" value="Carboxyl_trans"/>
    <property type="match status" value="1"/>
</dbReference>
<keyword evidence="13" id="KW-0963">Cytoplasm</keyword>
<organism evidence="15 16">
    <name type="scientific">Clostridium zeae</name>
    <dbReference type="NCBI Taxonomy" id="2759022"/>
    <lineage>
        <taxon>Bacteria</taxon>
        <taxon>Bacillati</taxon>
        <taxon>Bacillota</taxon>
        <taxon>Clostridia</taxon>
        <taxon>Eubacteriales</taxon>
        <taxon>Clostridiaceae</taxon>
        <taxon>Clostridium</taxon>
    </lineage>
</organism>
<reference evidence="15 16" key="1">
    <citation type="journal article" date="2021" name="Int. J. Syst. Evol. Microbiol.">
        <title>Clostridium zeae sp. nov., isolated from corn silage.</title>
        <authorList>
            <person name="Kobayashi H."/>
            <person name="Tanizawa Y."/>
            <person name="Yagura M."/>
            <person name="Sakamoto M."/>
            <person name="Ohkuma M."/>
            <person name="Tohno M."/>
        </authorList>
    </citation>
    <scope>NUCLEOTIDE SEQUENCE [LARGE SCALE GENOMIC DNA]</scope>
    <source>
        <strain evidence="15 16">CSC2</strain>
    </source>
</reference>
<dbReference type="EMBL" id="BMBA01000001">
    <property type="protein sequence ID" value="GFZ30856.1"/>
    <property type="molecule type" value="Genomic_DNA"/>
</dbReference>
<comment type="subcellular location">
    <subcellularLocation>
        <location evidence="1 13">Cytoplasm</location>
    </subcellularLocation>
</comment>
<dbReference type="InterPro" id="IPR041010">
    <property type="entry name" value="Znf-ACC"/>
</dbReference>
<dbReference type="Gene3D" id="3.90.226.10">
    <property type="entry name" value="2-enoyl-CoA Hydratase, Chain A, domain 1"/>
    <property type="match status" value="1"/>
</dbReference>
<dbReference type="NCBIfam" id="TIGR00515">
    <property type="entry name" value="accD"/>
    <property type="match status" value="1"/>
</dbReference>
<dbReference type="InterPro" id="IPR011762">
    <property type="entry name" value="COA_CT_N"/>
</dbReference>
<dbReference type="InterPro" id="IPR034733">
    <property type="entry name" value="AcCoA_carboxyl_beta"/>
</dbReference>
<evidence type="ECO:0000256" key="6">
    <source>
        <dbReference type="ARBA" id="ARBA00022771"/>
    </source>
</evidence>
<evidence type="ECO:0000256" key="12">
    <source>
        <dbReference type="ARBA" id="ARBA00025280"/>
    </source>
</evidence>
<evidence type="ECO:0000256" key="8">
    <source>
        <dbReference type="ARBA" id="ARBA00022833"/>
    </source>
</evidence>
<proteinExistence type="inferred from homology"/>
<dbReference type="PANTHER" id="PTHR42995:SF5">
    <property type="entry name" value="ACETYL-COENZYME A CARBOXYLASE CARBOXYL TRANSFERASE SUBUNIT BETA, CHLOROPLASTIC"/>
    <property type="match status" value="1"/>
</dbReference>
<dbReference type="InterPro" id="IPR029045">
    <property type="entry name" value="ClpP/crotonase-like_dom_sf"/>
</dbReference>
<evidence type="ECO:0000256" key="5">
    <source>
        <dbReference type="ARBA" id="ARBA00022741"/>
    </source>
</evidence>
<feature type="binding site" evidence="13">
    <location>
        <position position="36"/>
    </location>
    <ligand>
        <name>Zn(2+)</name>
        <dbReference type="ChEBI" id="CHEBI:29105"/>
    </ligand>
</feature>
<feature type="binding site" evidence="13">
    <location>
        <position position="17"/>
    </location>
    <ligand>
        <name>Zn(2+)</name>
        <dbReference type="ChEBI" id="CHEBI:29105"/>
    </ligand>
</feature>
<evidence type="ECO:0000256" key="4">
    <source>
        <dbReference type="ARBA" id="ARBA00022723"/>
    </source>
</evidence>
<gene>
    <name evidence="15" type="primary">accD_1</name>
    <name evidence="13" type="synonym">accD</name>
    <name evidence="15" type="ORF">CSC2_13820</name>
</gene>
<keyword evidence="2 13" id="KW-0444">Lipid biosynthesis</keyword>
<evidence type="ECO:0000256" key="13">
    <source>
        <dbReference type="HAMAP-Rule" id="MF_01395"/>
    </source>
</evidence>
<comment type="caution">
    <text evidence="15">The sequence shown here is derived from an EMBL/GenBank/DDBJ whole genome shotgun (WGS) entry which is preliminary data.</text>
</comment>
<protein>
    <recommendedName>
        <fullName evidence="13">Acetyl-coenzyme A carboxylase carboxyl transferase subunit beta</fullName>
        <shortName evidence="13">ACCase subunit beta</shortName>
        <shortName evidence="13">Acetyl-CoA carboxylase carboxyltransferase subunit beta</shortName>
        <ecNumber evidence="13">2.1.3.15</ecNumber>
    </recommendedName>
</protein>
<evidence type="ECO:0000256" key="7">
    <source>
        <dbReference type="ARBA" id="ARBA00022832"/>
    </source>
</evidence>
<keyword evidence="8 13" id="KW-0862">Zinc</keyword>
<keyword evidence="6 13" id="KW-0863">Zinc-finger</keyword>
<evidence type="ECO:0000256" key="9">
    <source>
        <dbReference type="ARBA" id="ARBA00022840"/>
    </source>
</evidence>
<feature type="domain" description="CoA carboxyltransferase N-terminal" evidence="14">
    <location>
        <begin position="13"/>
        <end position="273"/>
    </location>
</feature>
<evidence type="ECO:0000256" key="2">
    <source>
        <dbReference type="ARBA" id="ARBA00022516"/>
    </source>
</evidence>
<dbReference type="SUPFAM" id="SSF52096">
    <property type="entry name" value="ClpP/crotonase"/>
    <property type="match status" value="1"/>
</dbReference>
<comment type="cofactor">
    <cofactor evidence="13">
        <name>Zn(2+)</name>
        <dbReference type="ChEBI" id="CHEBI:29105"/>
    </cofactor>
    <text evidence="13">Binds 1 zinc ion per subunit.</text>
</comment>
<comment type="pathway">
    <text evidence="13">Lipid metabolism; malonyl-CoA biosynthesis; malonyl-CoA from acetyl-CoA: step 1/1.</text>
</comment>
<keyword evidence="9 13" id="KW-0067">ATP-binding</keyword>
<dbReference type="GO" id="GO:0016740">
    <property type="term" value="F:transferase activity"/>
    <property type="evidence" value="ECO:0007669"/>
    <property type="project" value="UniProtKB-KW"/>
</dbReference>
<sequence length="273" mass="30689">MDSLSRVMIKKGMWTKCKKCSNIIYTKELKENQSVCPKCSNHLRLSAKDRIDQIIDDGTFEEMHAEIETKNIFKFEGYDEKLKENKEKNSINEAVIIGCGNIHGIKVAIGVMDSNFMMGSMGTVVGEKIARLVEFSSKEKLPMVLFCTSGGARMQEGILSLMQMAKISFTLARFKEQGGLYISVLTDPTTGGVSASFAMQGDIIISEPNALIGFAGKKVIQNTIKEELPNDLQRAEFLFKKGLIDKIVNRKEMKKFLFDILDINKGIYYEPRK</sequence>
<keyword evidence="4 13" id="KW-0479">Metal-binding</keyword>
<evidence type="ECO:0000313" key="16">
    <source>
        <dbReference type="Proteomes" id="UP000663802"/>
    </source>
</evidence>
<dbReference type="PRINTS" id="PR01070">
    <property type="entry name" value="ACCCTRFRASEB"/>
</dbReference>
<keyword evidence="5 13" id="KW-0547">Nucleotide-binding</keyword>
<dbReference type="PROSITE" id="PS50980">
    <property type="entry name" value="COA_CT_NTER"/>
    <property type="match status" value="1"/>
</dbReference>
<evidence type="ECO:0000256" key="10">
    <source>
        <dbReference type="ARBA" id="ARBA00023098"/>
    </source>
</evidence>
<keyword evidence="7 13" id="KW-0276">Fatty acid metabolism</keyword>
<feature type="binding site" evidence="13">
    <location>
        <position position="20"/>
    </location>
    <ligand>
        <name>Zn(2+)</name>
        <dbReference type="ChEBI" id="CHEBI:29105"/>
    </ligand>
</feature>
<keyword evidence="10 13" id="KW-0443">Lipid metabolism</keyword>
<accession>A0ABQ1E7V0</accession>
<comment type="function">
    <text evidence="12 13">Component of the acetyl coenzyme A carboxylase (ACC) complex. Biotin carboxylase (BC) catalyzes the carboxylation of biotin on its carrier protein (BCCP) and then the CO(2) group is transferred by the transcarboxylase to acetyl-CoA to form malonyl-CoA.</text>
</comment>
<evidence type="ECO:0000256" key="3">
    <source>
        <dbReference type="ARBA" id="ARBA00022679"/>
    </source>
</evidence>
<keyword evidence="3 13" id="KW-0808">Transferase</keyword>
<keyword evidence="16" id="KW-1185">Reference proteome</keyword>
<evidence type="ECO:0000256" key="1">
    <source>
        <dbReference type="ARBA" id="ARBA00004496"/>
    </source>
</evidence>
<dbReference type="Proteomes" id="UP000663802">
    <property type="component" value="Unassembled WGS sequence"/>
</dbReference>
<keyword evidence="11 13" id="KW-0275">Fatty acid biosynthesis</keyword>
<feature type="binding site" evidence="13">
    <location>
        <position position="39"/>
    </location>
    <ligand>
        <name>Zn(2+)</name>
        <dbReference type="ChEBI" id="CHEBI:29105"/>
    </ligand>
</feature>